<evidence type="ECO:0000313" key="3">
    <source>
        <dbReference type="EMBL" id="MFD1003159.1"/>
    </source>
</evidence>
<dbReference type="InterPro" id="IPR036680">
    <property type="entry name" value="SPOR-like_sf"/>
</dbReference>
<feature type="signal peptide" evidence="2">
    <location>
        <begin position="1"/>
        <end position="24"/>
    </location>
</feature>
<keyword evidence="2" id="KW-0732">Signal</keyword>
<keyword evidence="4" id="KW-1185">Reference proteome</keyword>
<dbReference type="Pfam" id="PF11751">
    <property type="entry name" value="PorP_SprF"/>
    <property type="match status" value="1"/>
</dbReference>
<comment type="caution">
    <text evidence="3">The sequence shown here is derived from an EMBL/GenBank/DDBJ whole genome shotgun (WGS) entry which is preliminary data.</text>
</comment>
<evidence type="ECO:0000256" key="2">
    <source>
        <dbReference type="SAM" id="SignalP"/>
    </source>
</evidence>
<name>A0ABW3KA59_9BACT</name>
<evidence type="ECO:0000313" key="4">
    <source>
        <dbReference type="Proteomes" id="UP001597112"/>
    </source>
</evidence>
<dbReference type="SUPFAM" id="SSF110997">
    <property type="entry name" value="Sporulation related repeat"/>
    <property type="match status" value="1"/>
</dbReference>
<dbReference type="Proteomes" id="UP001597112">
    <property type="component" value="Unassembled WGS sequence"/>
</dbReference>
<feature type="region of interest" description="Disordered" evidence="1">
    <location>
        <begin position="337"/>
        <end position="398"/>
    </location>
</feature>
<dbReference type="RefSeq" id="WP_377585434.1">
    <property type="nucleotide sequence ID" value="NZ_JBHTKA010000015.1"/>
</dbReference>
<accession>A0ABW3KA59</accession>
<sequence length="490" mass="55469">MKRPLPILTTLFLLLLLISQTAFGQNPPVFSQFFANPYQFNPSYAAHRGYAEANLFYRRQWLDINNTPTVGALNIQAPVGKNVSLGLTAYSDKTILLNSTSVLATFGYRIRFTQNHNLNFGISAGAGFNSFDFSALEDTSDPALAGITQNNTFINGQFGFNYQFKNFNIGFALPKLFDSRPNSTKEFEDVKFSKFDNRFGSVSYTFDLGSVKVSPYVIYRSLDRSQDQWEGLLHISIKDVIWVGGSYRDGYGVTGFIGLNIKSLLRIGYAYERPTGDISSVAGNTHEIYLGARLGHRNREDEIFAQKEHDDSLKAVAKANKLKADTTTNKKIYTEAQENKQEPLVAKQEQQTPPAVQNAPPANTTNTTPEKTNTTTTPTEKTTPARTEVTPVEKQPEQHVNQEEEKIAEEHAPGHYLVLGVYQHPENARKQLSTLRTKGLTPSILYQAEKNYYYVYIYYSLNRQEVIDEWRRIRQQNQYFGAWIYTAISK</sequence>
<proteinExistence type="predicted"/>
<reference evidence="4" key="1">
    <citation type="journal article" date="2019" name="Int. J. Syst. Evol. Microbiol.">
        <title>The Global Catalogue of Microorganisms (GCM) 10K type strain sequencing project: providing services to taxonomists for standard genome sequencing and annotation.</title>
        <authorList>
            <consortium name="The Broad Institute Genomics Platform"/>
            <consortium name="The Broad Institute Genome Sequencing Center for Infectious Disease"/>
            <person name="Wu L."/>
            <person name="Ma J."/>
        </authorList>
    </citation>
    <scope>NUCLEOTIDE SEQUENCE [LARGE SCALE GENOMIC DNA]</scope>
    <source>
        <strain evidence="4">CCUG 58938</strain>
    </source>
</reference>
<dbReference type="EMBL" id="JBHTKA010000015">
    <property type="protein sequence ID" value="MFD1003159.1"/>
    <property type="molecule type" value="Genomic_DNA"/>
</dbReference>
<evidence type="ECO:0000256" key="1">
    <source>
        <dbReference type="SAM" id="MobiDB-lite"/>
    </source>
</evidence>
<gene>
    <name evidence="3" type="ORF">ACFQ21_27790</name>
</gene>
<dbReference type="InterPro" id="IPR019861">
    <property type="entry name" value="PorP/SprF_Bacteroidetes"/>
</dbReference>
<feature type="compositionally biased region" description="Low complexity" evidence="1">
    <location>
        <begin position="351"/>
        <end position="385"/>
    </location>
</feature>
<protein>
    <submittedName>
        <fullName evidence="3">PorP/SprF family type IX secretion system membrane protein</fullName>
    </submittedName>
</protein>
<dbReference type="NCBIfam" id="TIGR03519">
    <property type="entry name" value="T9SS_PorP_fam"/>
    <property type="match status" value="1"/>
</dbReference>
<feature type="chain" id="PRO_5045772190" evidence="2">
    <location>
        <begin position="25"/>
        <end position="490"/>
    </location>
</feature>
<organism evidence="3 4">
    <name type="scientific">Ohtaekwangia kribbensis</name>
    <dbReference type="NCBI Taxonomy" id="688913"/>
    <lineage>
        <taxon>Bacteria</taxon>
        <taxon>Pseudomonadati</taxon>
        <taxon>Bacteroidota</taxon>
        <taxon>Cytophagia</taxon>
        <taxon>Cytophagales</taxon>
        <taxon>Fulvivirgaceae</taxon>
        <taxon>Ohtaekwangia</taxon>
    </lineage>
</organism>